<comment type="caution">
    <text evidence="1">The sequence shown here is derived from an EMBL/GenBank/DDBJ whole genome shotgun (WGS) entry which is preliminary data.</text>
</comment>
<feature type="non-terminal residue" evidence="1">
    <location>
        <position position="90"/>
    </location>
</feature>
<keyword evidence="2" id="KW-1185">Reference proteome</keyword>
<dbReference type="EMBL" id="SRPY01001448">
    <property type="protein sequence ID" value="KAG5913084.1"/>
    <property type="molecule type" value="Genomic_DNA"/>
</dbReference>
<evidence type="ECO:0000313" key="1">
    <source>
        <dbReference type="EMBL" id="KAG5913084.1"/>
    </source>
</evidence>
<dbReference type="AlphaFoldDB" id="A0A8K0IZD8"/>
<name>A0A8K0IZD8_9HYPO</name>
<sequence length="90" mass="9756">MGDRERQDRTGQESEAQLVAAPAAGAGNRCWSSFFTAGIEFSSLQSGSDTFWLVFPVLVKHALRVYNVMSEAGGKCQHFFQPLALGEGTT</sequence>
<gene>
    <name evidence="1" type="ORF">E4U42_001484</name>
</gene>
<organism evidence="1 2">
    <name type="scientific">Claviceps africana</name>
    <dbReference type="NCBI Taxonomy" id="83212"/>
    <lineage>
        <taxon>Eukaryota</taxon>
        <taxon>Fungi</taxon>
        <taxon>Dikarya</taxon>
        <taxon>Ascomycota</taxon>
        <taxon>Pezizomycotina</taxon>
        <taxon>Sordariomycetes</taxon>
        <taxon>Hypocreomycetidae</taxon>
        <taxon>Hypocreales</taxon>
        <taxon>Clavicipitaceae</taxon>
        <taxon>Claviceps</taxon>
    </lineage>
</organism>
<reference evidence="1" key="1">
    <citation type="journal article" date="2020" name="bioRxiv">
        <title>Whole genome comparisons of ergot fungi reveals the divergence and evolution of species within the genus Claviceps are the result of varying mechanisms driving genome evolution and host range expansion.</title>
        <authorList>
            <person name="Wyka S.A."/>
            <person name="Mondo S.J."/>
            <person name="Liu M."/>
            <person name="Dettman J."/>
            <person name="Nalam V."/>
            <person name="Broders K.D."/>
        </authorList>
    </citation>
    <scope>NUCLEOTIDE SEQUENCE</scope>
    <source>
        <strain evidence="1">CCC 489</strain>
    </source>
</reference>
<dbReference type="Proteomes" id="UP000811619">
    <property type="component" value="Unassembled WGS sequence"/>
</dbReference>
<accession>A0A8K0IZD8</accession>
<proteinExistence type="predicted"/>
<protein>
    <submittedName>
        <fullName evidence="1">Uncharacterized protein</fullName>
    </submittedName>
</protein>
<evidence type="ECO:0000313" key="2">
    <source>
        <dbReference type="Proteomes" id="UP000811619"/>
    </source>
</evidence>